<evidence type="ECO:0000256" key="8">
    <source>
        <dbReference type="SAM" id="MobiDB-lite"/>
    </source>
</evidence>
<keyword evidence="4" id="KW-0808">Transferase</keyword>
<feature type="transmembrane region" description="Helical" evidence="9">
    <location>
        <begin position="341"/>
        <end position="360"/>
    </location>
</feature>
<evidence type="ECO:0000259" key="10">
    <source>
        <dbReference type="Pfam" id="PF13231"/>
    </source>
</evidence>
<dbReference type="EMBL" id="LR131273">
    <property type="protein sequence ID" value="VDR40990.1"/>
    <property type="molecule type" value="Genomic_DNA"/>
</dbReference>
<dbReference type="AlphaFoldDB" id="A0A3P8MCT4"/>
<feature type="transmembrane region" description="Helical" evidence="9">
    <location>
        <begin position="112"/>
        <end position="132"/>
    </location>
</feature>
<evidence type="ECO:0000259" key="11">
    <source>
        <dbReference type="Pfam" id="PF24878"/>
    </source>
</evidence>
<dbReference type="Pfam" id="PF13231">
    <property type="entry name" value="PMT_2"/>
    <property type="match status" value="1"/>
</dbReference>
<evidence type="ECO:0000256" key="6">
    <source>
        <dbReference type="ARBA" id="ARBA00022989"/>
    </source>
</evidence>
<keyword evidence="3" id="KW-0328">Glycosyltransferase</keyword>
<dbReference type="PANTHER" id="PTHR33908:SF3">
    <property type="entry name" value="UNDECAPRENYL PHOSPHATE-ALPHA-4-AMINO-4-DEOXY-L-ARABINOSE ARABINOSYL TRANSFERASE"/>
    <property type="match status" value="1"/>
</dbReference>
<evidence type="ECO:0000256" key="9">
    <source>
        <dbReference type="SAM" id="Phobius"/>
    </source>
</evidence>
<dbReference type="InterPro" id="IPR056785">
    <property type="entry name" value="YkcA/B-like_C"/>
</dbReference>
<evidence type="ECO:0000256" key="2">
    <source>
        <dbReference type="ARBA" id="ARBA00022475"/>
    </source>
</evidence>
<keyword evidence="2" id="KW-1003">Cell membrane</keyword>
<sequence length="664" mass="68987">MTRSRERIAVAVLLVGTAVAYLWSLGRAGWANAFYSAAVQAGTVSWKAMFFGSSDGANSITVDKPPASLWVMELSTRLFGVNSWAMLIPQALLGVASVALLYATVRRRFGPAAGLLAGLLLAVTPVAAMMFRFNNPDALLVLLMIAATWAMLRAVEDGRWRWLVACGAFVGLGFLTKQLAVMLIVPGLALTYLIAGPTKLGTRVAQLFAAGAAMVVAAGWWLLTVELWPASSRPWIGGSQNNSILELTLGYNGLGRLNGNEKGSVGPGRGGMEMPAGFELPAGMEMPGHRGGGMFGDAGVLRMFQSEQAGQIAWLLPAALIAIVTVLILRGRSPRTDGERAAVIAWGGWLLVTGITFSFMAGIFHAYYTVALAPAIAALVAIGVAVGWRERERPWMRAVGALAVAATGATAWYILALTPEWNPWLRWAIVAAAAVSAAILATLLPAVSRARPLGGVIVATAVFTALAGQVAFTIETIATPRQGAIVSAGPSSGHGFGPGGGRGRMERPIGFGGPAGGTRPDGARTGAPGADEPGGDQRGGGPSFLMGSTAGPEVTALLLADADRYTWVAATVGANAAAGYQLATDRPVMPIGGFNGTDPSPTLAQFQQYVREGRIHYFLAESSGGFGGFGGSGTAAEIRSWVEKTYPSRTVDGVTVYDLTAPTG</sequence>
<dbReference type="GO" id="GO:0016763">
    <property type="term" value="F:pentosyltransferase activity"/>
    <property type="evidence" value="ECO:0007669"/>
    <property type="project" value="TreeGrafter"/>
</dbReference>
<dbReference type="RefSeq" id="WP_126198127.1">
    <property type="nucleotide sequence ID" value="NZ_CP085954.1"/>
</dbReference>
<feature type="transmembrane region" description="Helical" evidence="9">
    <location>
        <begin position="366"/>
        <end position="388"/>
    </location>
</feature>
<evidence type="ECO:0000256" key="7">
    <source>
        <dbReference type="ARBA" id="ARBA00023136"/>
    </source>
</evidence>
<dbReference type="InterPro" id="IPR038731">
    <property type="entry name" value="RgtA/B/C-like"/>
</dbReference>
<feature type="transmembrane region" description="Helical" evidence="9">
    <location>
        <begin position="427"/>
        <end position="446"/>
    </location>
</feature>
<keyword evidence="6 9" id="KW-1133">Transmembrane helix</keyword>
<accession>A0A3P8MCT4</accession>
<name>A0A3P8MCT4_TSUPA</name>
<dbReference type="InterPro" id="IPR050297">
    <property type="entry name" value="LipidA_mod_glycosyltrf_83"/>
</dbReference>
<feature type="transmembrane region" description="Helical" evidence="9">
    <location>
        <begin position="395"/>
        <end position="415"/>
    </location>
</feature>
<dbReference type="Proteomes" id="UP000271626">
    <property type="component" value="Chromosome"/>
</dbReference>
<evidence type="ECO:0000256" key="3">
    <source>
        <dbReference type="ARBA" id="ARBA00022676"/>
    </source>
</evidence>
<evidence type="ECO:0000256" key="4">
    <source>
        <dbReference type="ARBA" id="ARBA00022679"/>
    </source>
</evidence>
<feature type="transmembrane region" description="Helical" evidence="9">
    <location>
        <begin position="84"/>
        <end position="105"/>
    </location>
</feature>
<feature type="domain" description="Putative mannosyltransferase YkcA/B-like C-terminal" evidence="11">
    <location>
        <begin position="555"/>
        <end position="644"/>
    </location>
</feature>
<dbReference type="OrthoDB" id="5241882at2"/>
<keyword evidence="7 9" id="KW-0472">Membrane</keyword>
<keyword evidence="5 9" id="KW-0812">Transmembrane</keyword>
<evidence type="ECO:0000313" key="12">
    <source>
        <dbReference type="EMBL" id="VDR40990.1"/>
    </source>
</evidence>
<gene>
    <name evidence="12" type="ORF">NCTC10741_04155</name>
</gene>
<dbReference type="GO" id="GO:0010041">
    <property type="term" value="P:response to iron(III) ion"/>
    <property type="evidence" value="ECO:0007669"/>
    <property type="project" value="TreeGrafter"/>
</dbReference>
<proteinExistence type="predicted"/>
<evidence type="ECO:0000256" key="1">
    <source>
        <dbReference type="ARBA" id="ARBA00004651"/>
    </source>
</evidence>
<feature type="region of interest" description="Disordered" evidence="8">
    <location>
        <begin position="510"/>
        <end position="546"/>
    </location>
</feature>
<protein>
    <submittedName>
        <fullName evidence="12">Predicted membrane protein</fullName>
    </submittedName>
</protein>
<comment type="subcellular location">
    <subcellularLocation>
        <location evidence="1">Cell membrane</location>
        <topology evidence="1">Multi-pass membrane protein</topology>
    </subcellularLocation>
</comment>
<feature type="transmembrane region" description="Helical" evidence="9">
    <location>
        <begin position="312"/>
        <end position="329"/>
    </location>
</feature>
<feature type="transmembrane region" description="Helical" evidence="9">
    <location>
        <begin position="453"/>
        <end position="472"/>
    </location>
</feature>
<dbReference type="Pfam" id="PF24878">
    <property type="entry name" value="YkcB_C"/>
    <property type="match status" value="1"/>
</dbReference>
<reference evidence="12 13" key="1">
    <citation type="submission" date="2018-12" db="EMBL/GenBank/DDBJ databases">
        <authorList>
            <consortium name="Pathogen Informatics"/>
        </authorList>
    </citation>
    <scope>NUCLEOTIDE SEQUENCE [LARGE SCALE GENOMIC DNA]</scope>
    <source>
        <strain evidence="12 13">NCTC10741</strain>
    </source>
</reference>
<dbReference type="GO" id="GO:0009103">
    <property type="term" value="P:lipopolysaccharide biosynthetic process"/>
    <property type="evidence" value="ECO:0007669"/>
    <property type="project" value="UniProtKB-ARBA"/>
</dbReference>
<feature type="domain" description="Glycosyltransferase RgtA/B/C/D-like" evidence="10">
    <location>
        <begin position="63"/>
        <end position="220"/>
    </location>
</feature>
<feature type="transmembrane region" description="Helical" evidence="9">
    <location>
        <begin position="181"/>
        <end position="197"/>
    </location>
</feature>
<dbReference type="PANTHER" id="PTHR33908">
    <property type="entry name" value="MANNOSYLTRANSFERASE YKCB-RELATED"/>
    <property type="match status" value="1"/>
</dbReference>
<dbReference type="GO" id="GO:0005886">
    <property type="term" value="C:plasma membrane"/>
    <property type="evidence" value="ECO:0007669"/>
    <property type="project" value="UniProtKB-SubCell"/>
</dbReference>
<evidence type="ECO:0000313" key="13">
    <source>
        <dbReference type="Proteomes" id="UP000271626"/>
    </source>
</evidence>
<organism evidence="12 13">
    <name type="scientific">Tsukamurella paurometabola</name>
    <name type="common">Corynebacterium paurometabolum</name>
    <dbReference type="NCBI Taxonomy" id="2061"/>
    <lineage>
        <taxon>Bacteria</taxon>
        <taxon>Bacillati</taxon>
        <taxon>Actinomycetota</taxon>
        <taxon>Actinomycetes</taxon>
        <taxon>Mycobacteriales</taxon>
        <taxon>Tsukamurellaceae</taxon>
        <taxon>Tsukamurella</taxon>
    </lineage>
</organism>
<feature type="transmembrane region" description="Helical" evidence="9">
    <location>
        <begin position="204"/>
        <end position="223"/>
    </location>
</feature>
<evidence type="ECO:0000256" key="5">
    <source>
        <dbReference type="ARBA" id="ARBA00022692"/>
    </source>
</evidence>